<evidence type="ECO:0000313" key="2">
    <source>
        <dbReference type="Proteomes" id="UP000011820"/>
    </source>
</evidence>
<protein>
    <submittedName>
        <fullName evidence="1">Uncharacterized protein</fullName>
    </submittedName>
</protein>
<sequence>MRIRPIHAMDMGRTVVKMSKSGVISEKTGLMSAVIIEPPHIINIIKIMNIIMIKSARLGLNLFF</sequence>
<evidence type="ECO:0000313" key="1">
    <source>
        <dbReference type="EMBL" id="AGH17122.1"/>
    </source>
</evidence>
<accession>A0ABM5NEP9</accession>
<proteinExistence type="predicted"/>
<gene>
    <name evidence="1" type="ORF">WSI_03760</name>
</gene>
<organism evidence="1 2">
    <name type="scientific">Candidatus Liberibacter asiaticus str. gxpsy</name>
    <dbReference type="NCBI Taxonomy" id="1174529"/>
    <lineage>
        <taxon>Bacteria</taxon>
        <taxon>Pseudomonadati</taxon>
        <taxon>Pseudomonadota</taxon>
        <taxon>Alphaproteobacteria</taxon>
        <taxon>Hyphomicrobiales</taxon>
        <taxon>Rhizobiaceae</taxon>
        <taxon>Liberibacter</taxon>
    </lineage>
</organism>
<reference evidence="1 2" key="1">
    <citation type="journal article" date="2013" name="Genome Announc.">
        <title>Complete Genome Sequence of a Chinese Strain of 'Candidatus Liberibacter asiaticus'.</title>
        <authorList>
            <person name="Lin H."/>
            <person name="Han C.S."/>
            <person name="Liu B."/>
            <person name="Lou B."/>
            <person name="Bai X."/>
            <person name="Deng C."/>
            <person name="Civerolo E.L."/>
            <person name="Gupta G."/>
        </authorList>
    </citation>
    <scope>NUCLEOTIDE SEQUENCE [LARGE SCALE GENOMIC DNA]</scope>
    <source>
        <strain evidence="2">gxpsy</strain>
    </source>
</reference>
<dbReference type="Proteomes" id="UP000011820">
    <property type="component" value="Chromosome"/>
</dbReference>
<dbReference type="EMBL" id="CP004005">
    <property type="protein sequence ID" value="AGH17122.1"/>
    <property type="molecule type" value="Genomic_DNA"/>
</dbReference>
<name>A0ABM5NEP9_LIBAS</name>
<keyword evidence="2" id="KW-1185">Reference proteome</keyword>